<dbReference type="Proteomes" id="UP000294543">
    <property type="component" value="Unassembled WGS sequence"/>
</dbReference>
<dbReference type="PANTHER" id="PTHR23508:SF10">
    <property type="entry name" value="CARBOXYLIC ACID TRANSPORTER PROTEIN HOMOLOG"/>
    <property type="match status" value="1"/>
</dbReference>
<evidence type="ECO:0000256" key="1">
    <source>
        <dbReference type="ARBA" id="ARBA00004651"/>
    </source>
</evidence>
<dbReference type="AlphaFoldDB" id="A0A4V6PCZ6"/>
<dbReference type="InterPro" id="IPR005829">
    <property type="entry name" value="Sugar_transporter_CS"/>
</dbReference>
<evidence type="ECO:0000256" key="3">
    <source>
        <dbReference type="ARBA" id="ARBA00022989"/>
    </source>
</evidence>
<feature type="transmembrane region" description="Helical" evidence="5">
    <location>
        <begin position="357"/>
        <end position="375"/>
    </location>
</feature>
<sequence length="420" mass="43659">MDLRRCAATLTSCKRREMGIWPAITICALVVIAEGYDLIVYGALLPSLLQEPGWELTRAGAGTLGSAAYVGMLVGALVVGRLSDRFGRRPFVLGSVAWFTVWTIACGMAGTPWHLGAFRLLAGIGMGAVLPVVLALARELAPADRTGVVFTVLMAGLPSGGMLASLTGLVVLPTAGWRAMFFIGGAASAIILIMAFMRLPDSADFSDQAPEPIKLSVLFAPGLLINTMLFPLANLMMLLTWYGLNTWLTTLMRDLSYPLSSALQFSTMLNLGALAGSFALAALCLHWGTRRTAGLGALLTSVGILGCVLHPDNAVLFLGLIALIGAGAHSALNLITASVADAYPAALRASAIGWTHGVGRIGAIVSPLLGGWILAAGLGPAMVLGTFMVTALLGSMFMGMLSLRGRTAELSAGMSAKEAN</sequence>
<evidence type="ECO:0000313" key="8">
    <source>
        <dbReference type="Proteomes" id="UP000294543"/>
    </source>
</evidence>
<keyword evidence="4 5" id="KW-0472">Membrane</keyword>
<dbReference type="PROSITE" id="PS50850">
    <property type="entry name" value="MFS"/>
    <property type="match status" value="1"/>
</dbReference>
<evidence type="ECO:0000313" key="7">
    <source>
        <dbReference type="EMBL" id="TDD16606.1"/>
    </source>
</evidence>
<feature type="transmembrane region" description="Helical" evidence="5">
    <location>
        <begin position="116"/>
        <end position="136"/>
    </location>
</feature>
<keyword evidence="2 5" id="KW-0812">Transmembrane</keyword>
<keyword evidence="3 5" id="KW-1133">Transmembrane helix</keyword>
<dbReference type="PROSITE" id="PS00216">
    <property type="entry name" value="SUGAR_TRANSPORT_1"/>
    <property type="match status" value="1"/>
</dbReference>
<feature type="transmembrane region" description="Helical" evidence="5">
    <location>
        <begin position="59"/>
        <end position="79"/>
    </location>
</feature>
<feature type="transmembrane region" description="Helical" evidence="5">
    <location>
        <begin position="177"/>
        <end position="197"/>
    </location>
</feature>
<dbReference type="EMBL" id="SMKP01000102">
    <property type="protein sequence ID" value="TDD16606.1"/>
    <property type="molecule type" value="Genomic_DNA"/>
</dbReference>
<dbReference type="InterPro" id="IPR020846">
    <property type="entry name" value="MFS_dom"/>
</dbReference>
<feature type="transmembrane region" description="Helical" evidence="5">
    <location>
        <begin position="20"/>
        <end position="39"/>
    </location>
</feature>
<dbReference type="GO" id="GO:0005886">
    <property type="term" value="C:plasma membrane"/>
    <property type="evidence" value="ECO:0007669"/>
    <property type="project" value="UniProtKB-SubCell"/>
</dbReference>
<dbReference type="CDD" id="cd17365">
    <property type="entry name" value="MFS_PcaK_like"/>
    <property type="match status" value="1"/>
</dbReference>
<evidence type="ECO:0000259" key="6">
    <source>
        <dbReference type="PROSITE" id="PS50850"/>
    </source>
</evidence>
<dbReference type="InterPro" id="IPR036259">
    <property type="entry name" value="MFS_trans_sf"/>
</dbReference>
<comment type="subcellular location">
    <subcellularLocation>
        <location evidence="1">Cell membrane</location>
        <topology evidence="1">Multi-pass membrane protein</topology>
    </subcellularLocation>
</comment>
<dbReference type="Gene3D" id="1.20.1250.20">
    <property type="entry name" value="MFS general substrate transporter like domains"/>
    <property type="match status" value="2"/>
</dbReference>
<feature type="transmembrane region" description="Helical" evidence="5">
    <location>
        <begin position="262"/>
        <end position="285"/>
    </location>
</feature>
<dbReference type="InterPro" id="IPR011701">
    <property type="entry name" value="MFS"/>
</dbReference>
<feature type="transmembrane region" description="Helical" evidence="5">
    <location>
        <begin position="292"/>
        <end position="311"/>
    </location>
</feature>
<reference evidence="7 8" key="1">
    <citation type="submission" date="2019-03" db="EMBL/GenBank/DDBJ databases">
        <title>Draft genome sequences of novel Actinobacteria.</title>
        <authorList>
            <person name="Sahin N."/>
            <person name="Ay H."/>
            <person name="Saygin H."/>
        </authorList>
    </citation>
    <scope>NUCLEOTIDE SEQUENCE [LARGE SCALE GENOMIC DNA]</scope>
    <source>
        <strain evidence="7 8">KC712</strain>
    </source>
</reference>
<feature type="transmembrane region" description="Helical" evidence="5">
    <location>
        <begin position="218"/>
        <end position="242"/>
    </location>
</feature>
<evidence type="ECO:0000256" key="5">
    <source>
        <dbReference type="SAM" id="Phobius"/>
    </source>
</evidence>
<feature type="transmembrane region" description="Helical" evidence="5">
    <location>
        <begin position="91"/>
        <end position="110"/>
    </location>
</feature>
<feature type="transmembrane region" description="Helical" evidence="5">
    <location>
        <begin position="317"/>
        <end position="336"/>
    </location>
</feature>
<dbReference type="PANTHER" id="PTHR23508">
    <property type="entry name" value="CARBOXYLIC ACID TRANSPORTER PROTEIN HOMOLOG"/>
    <property type="match status" value="1"/>
</dbReference>
<gene>
    <name evidence="7" type="ORF">E1294_30715</name>
</gene>
<evidence type="ECO:0000256" key="2">
    <source>
        <dbReference type="ARBA" id="ARBA00022692"/>
    </source>
</evidence>
<dbReference type="SUPFAM" id="SSF103473">
    <property type="entry name" value="MFS general substrate transporter"/>
    <property type="match status" value="1"/>
</dbReference>
<feature type="domain" description="Major facilitator superfamily (MFS) profile" evidence="6">
    <location>
        <begin position="23"/>
        <end position="406"/>
    </location>
</feature>
<proteinExistence type="predicted"/>
<accession>A0A4V6PCZ6</accession>
<comment type="caution">
    <text evidence="7">The sequence shown here is derived from an EMBL/GenBank/DDBJ whole genome shotgun (WGS) entry which is preliminary data.</text>
</comment>
<protein>
    <submittedName>
        <fullName evidence="7">MFS transporter</fullName>
    </submittedName>
</protein>
<organism evidence="7 8">
    <name type="scientific">Nonomuraea diastatica</name>
    <dbReference type="NCBI Taxonomy" id="1848329"/>
    <lineage>
        <taxon>Bacteria</taxon>
        <taxon>Bacillati</taxon>
        <taxon>Actinomycetota</taxon>
        <taxon>Actinomycetes</taxon>
        <taxon>Streptosporangiales</taxon>
        <taxon>Streptosporangiaceae</taxon>
        <taxon>Nonomuraea</taxon>
    </lineage>
</organism>
<dbReference type="Pfam" id="PF07690">
    <property type="entry name" value="MFS_1"/>
    <property type="match status" value="1"/>
</dbReference>
<dbReference type="OrthoDB" id="9787026at2"/>
<name>A0A4V6PCZ6_9ACTN</name>
<feature type="transmembrane region" description="Helical" evidence="5">
    <location>
        <begin position="381"/>
        <end position="401"/>
    </location>
</feature>
<evidence type="ECO:0000256" key="4">
    <source>
        <dbReference type="ARBA" id="ARBA00023136"/>
    </source>
</evidence>
<dbReference type="GO" id="GO:0046943">
    <property type="term" value="F:carboxylic acid transmembrane transporter activity"/>
    <property type="evidence" value="ECO:0007669"/>
    <property type="project" value="TreeGrafter"/>
</dbReference>
<feature type="transmembrane region" description="Helical" evidence="5">
    <location>
        <begin position="148"/>
        <end position="171"/>
    </location>
</feature>
<keyword evidence="8" id="KW-1185">Reference proteome</keyword>